<accession>A0AAV3PCC5</accession>
<feature type="region of interest" description="Disordered" evidence="2">
    <location>
        <begin position="1"/>
        <end position="35"/>
    </location>
</feature>
<dbReference type="AlphaFoldDB" id="A0AAV3PCC5"/>
<feature type="compositionally biased region" description="Acidic residues" evidence="2">
    <location>
        <begin position="88"/>
        <end position="103"/>
    </location>
</feature>
<feature type="compositionally biased region" description="Polar residues" evidence="2">
    <location>
        <begin position="49"/>
        <end position="66"/>
    </location>
</feature>
<protein>
    <submittedName>
        <fullName evidence="3">Microtubule binding motor protein</fullName>
    </submittedName>
</protein>
<reference evidence="3 4" key="1">
    <citation type="submission" date="2024-01" db="EMBL/GenBank/DDBJ databases">
        <title>The complete chloroplast genome sequence of Lithospermum erythrorhizon: insights into the phylogenetic relationship among Boraginaceae species and the maternal lineages of purple gromwells.</title>
        <authorList>
            <person name="Okada T."/>
            <person name="Watanabe K."/>
        </authorList>
    </citation>
    <scope>NUCLEOTIDE SEQUENCE [LARGE SCALE GENOMIC DNA]</scope>
</reference>
<evidence type="ECO:0000256" key="1">
    <source>
        <dbReference type="PROSITE-ProRule" id="PRU00339"/>
    </source>
</evidence>
<feature type="compositionally biased region" description="Polar residues" evidence="2">
    <location>
        <begin position="121"/>
        <end position="142"/>
    </location>
</feature>
<sequence length="702" mass="76856">MEGLHENNGAKESSGRSPRSPLSTYTRGTDSMDLTMDGAIDTSIEQLYNNVHEMQSSDNSPSSRSLMSYGGESRIDSELQFLAGVDHEEMEEGKEVVEETGDDRDDKKGDGDEICTRKIESVSSEQENGVVQPSLSSEPSTKPNRKSRSFHNRPPTLKQGASSKKLNTVSSLKIEKSSSPNPKKQNGTDSSSETAYIGAYLLKQAKQLLSSGDNPQKVLEVAVRAMNSFEKSANNKPNLEYVMCLHIIAALYCRLDKYAVAIPLLERSIEVPLMDLGENHALAKFSGCMQLGDTYAMLGQIENSILCYTAGMEIQRQVLGEGDTRFGETCRYLAEAHVQAMQFDEAEKMCQIALDIHKEKCVPASPEEAADRRLLGLICDAKGDYEAALEHYVLASMALAANGHELDVASVDCNIGDAYLSLAKYDEAISAYQKALKTFKAAKGENHPSIASVFVRLADLYNKIGKFSESKSYCEKSLRIYKNPTPGSPAEEIASGLVDVSAIFESMDEPEKALKLLQKAIKVYGKAPGQQSTIAGIKSQMGVLYYMMGSYTDSYNTLKEAIAKFRAIGEKKSALLGIALNQVGLACVQLYAINEAADYFEESRYILEAECGPHHADTIGVYSNLAGTYDAMGRTTDAIEILEFVVGMREEKLGTANPDVDDEKRRLSELLKEAGRVRNWKSRSLETLLVKNSGVVGDTSKP</sequence>
<keyword evidence="1" id="KW-0802">TPR repeat</keyword>
<comment type="caution">
    <text evidence="3">The sequence shown here is derived from an EMBL/GenBank/DDBJ whole genome shotgun (WGS) entry which is preliminary data.</text>
</comment>
<dbReference type="InterPro" id="IPR011990">
    <property type="entry name" value="TPR-like_helical_dom_sf"/>
</dbReference>
<organism evidence="3 4">
    <name type="scientific">Lithospermum erythrorhizon</name>
    <name type="common">Purple gromwell</name>
    <name type="synonym">Lithospermum officinale var. erythrorhizon</name>
    <dbReference type="NCBI Taxonomy" id="34254"/>
    <lineage>
        <taxon>Eukaryota</taxon>
        <taxon>Viridiplantae</taxon>
        <taxon>Streptophyta</taxon>
        <taxon>Embryophyta</taxon>
        <taxon>Tracheophyta</taxon>
        <taxon>Spermatophyta</taxon>
        <taxon>Magnoliopsida</taxon>
        <taxon>eudicotyledons</taxon>
        <taxon>Gunneridae</taxon>
        <taxon>Pentapetalae</taxon>
        <taxon>asterids</taxon>
        <taxon>lamiids</taxon>
        <taxon>Boraginales</taxon>
        <taxon>Boraginaceae</taxon>
        <taxon>Boraginoideae</taxon>
        <taxon>Lithospermeae</taxon>
        <taxon>Lithospermum</taxon>
    </lineage>
</organism>
<feature type="repeat" description="TPR" evidence="1">
    <location>
        <begin position="409"/>
        <end position="442"/>
    </location>
</feature>
<proteinExistence type="predicted"/>
<dbReference type="Pfam" id="PF13424">
    <property type="entry name" value="TPR_12"/>
    <property type="match status" value="2"/>
</dbReference>
<dbReference type="Gene3D" id="1.25.40.10">
    <property type="entry name" value="Tetratricopeptide repeat domain"/>
    <property type="match status" value="3"/>
</dbReference>
<feature type="compositionally biased region" description="Basic and acidic residues" evidence="2">
    <location>
        <begin position="104"/>
        <end position="120"/>
    </location>
</feature>
<evidence type="ECO:0000313" key="4">
    <source>
        <dbReference type="Proteomes" id="UP001454036"/>
    </source>
</evidence>
<dbReference type="SUPFAM" id="SSF48452">
    <property type="entry name" value="TPR-like"/>
    <property type="match status" value="2"/>
</dbReference>
<dbReference type="Pfam" id="PF13374">
    <property type="entry name" value="TPR_10"/>
    <property type="match status" value="1"/>
</dbReference>
<feature type="compositionally biased region" description="Polar residues" evidence="2">
    <location>
        <begin position="15"/>
        <end position="29"/>
    </location>
</feature>
<dbReference type="EMBL" id="BAABME010016841">
    <property type="protein sequence ID" value="GAA0147672.1"/>
    <property type="molecule type" value="Genomic_DNA"/>
</dbReference>
<evidence type="ECO:0000256" key="2">
    <source>
        <dbReference type="SAM" id="MobiDB-lite"/>
    </source>
</evidence>
<gene>
    <name evidence="3" type="ORF">LIER_36561</name>
</gene>
<dbReference type="PANTHER" id="PTHR46284:SF1">
    <property type="entry name" value="PROTEIN KINESIN LIGHT CHAIN-RELATED 2"/>
    <property type="match status" value="1"/>
</dbReference>
<feature type="region of interest" description="Disordered" evidence="2">
    <location>
        <begin position="49"/>
        <end position="191"/>
    </location>
</feature>
<dbReference type="SMART" id="SM00028">
    <property type="entry name" value="TPR"/>
    <property type="match status" value="10"/>
</dbReference>
<name>A0AAV3PCC5_LITER</name>
<dbReference type="InterPro" id="IPR019734">
    <property type="entry name" value="TPR_rpt"/>
</dbReference>
<dbReference type="Pfam" id="PF13181">
    <property type="entry name" value="TPR_8"/>
    <property type="match status" value="1"/>
</dbReference>
<keyword evidence="4" id="KW-1185">Reference proteome</keyword>
<feature type="compositionally biased region" description="Polar residues" evidence="2">
    <location>
        <begin position="159"/>
        <end position="191"/>
    </location>
</feature>
<evidence type="ECO:0000313" key="3">
    <source>
        <dbReference type="EMBL" id="GAA0147672.1"/>
    </source>
</evidence>
<dbReference type="SUPFAM" id="SSF81901">
    <property type="entry name" value="HCP-like"/>
    <property type="match status" value="1"/>
</dbReference>
<dbReference type="Proteomes" id="UP001454036">
    <property type="component" value="Unassembled WGS sequence"/>
</dbReference>
<dbReference type="PROSITE" id="PS50005">
    <property type="entry name" value="TPR"/>
    <property type="match status" value="1"/>
</dbReference>
<dbReference type="PANTHER" id="PTHR46284">
    <property type="entry name" value="PROTEIN KINESIN LIGHT CHAIN-RELATED 3"/>
    <property type="match status" value="1"/>
</dbReference>